<organism evidence="2 3">
    <name type="scientific">Mycolicibacterium goodii</name>
    <name type="common">Mycobacterium goodii</name>
    <dbReference type="NCBI Taxonomy" id="134601"/>
    <lineage>
        <taxon>Bacteria</taxon>
        <taxon>Bacillati</taxon>
        <taxon>Actinomycetota</taxon>
        <taxon>Actinomycetes</taxon>
        <taxon>Mycobacteriales</taxon>
        <taxon>Mycobacteriaceae</taxon>
        <taxon>Mycolicibacterium</taxon>
    </lineage>
</organism>
<dbReference type="Gene3D" id="3.40.50.1820">
    <property type="entry name" value="alpha/beta hydrolase"/>
    <property type="match status" value="1"/>
</dbReference>
<evidence type="ECO:0000313" key="2">
    <source>
        <dbReference type="EMBL" id="AKS31401.1"/>
    </source>
</evidence>
<dbReference type="AlphaFoldDB" id="A0A0K0X1T1"/>
<dbReference type="InterPro" id="IPR029058">
    <property type="entry name" value="AB_hydrolase_fold"/>
</dbReference>
<evidence type="ECO:0008006" key="4">
    <source>
        <dbReference type="Google" id="ProtNLM"/>
    </source>
</evidence>
<evidence type="ECO:0000313" key="3">
    <source>
        <dbReference type="Proteomes" id="UP000062255"/>
    </source>
</evidence>
<proteinExistence type="predicted"/>
<feature type="signal peptide" evidence="1">
    <location>
        <begin position="1"/>
        <end position="22"/>
    </location>
</feature>
<reference evidence="2 3" key="1">
    <citation type="submission" date="2015-07" db="EMBL/GenBank/DDBJ databases">
        <title>Complete genome sequence of Mycobacterium goodii X7B, a facultative thermophilic biodesulfurizing bacterium.</title>
        <authorList>
            <person name="Yu B."/>
            <person name="Li F."/>
            <person name="Xu P."/>
        </authorList>
    </citation>
    <scope>NUCLEOTIDE SEQUENCE [LARGE SCALE GENOMIC DNA]</scope>
    <source>
        <strain evidence="2 3">X7B</strain>
    </source>
</reference>
<evidence type="ECO:0000256" key="1">
    <source>
        <dbReference type="SAM" id="SignalP"/>
    </source>
</evidence>
<keyword evidence="1" id="KW-0732">Signal</keyword>
<dbReference type="Proteomes" id="UP000062255">
    <property type="component" value="Chromosome"/>
</dbReference>
<protein>
    <recommendedName>
        <fullName evidence="4">Alpha/beta hydrolase</fullName>
    </recommendedName>
</protein>
<gene>
    <name evidence="2" type="ORF">AFA91_05365</name>
</gene>
<dbReference type="RefSeq" id="WP_049743807.1">
    <property type="nucleotide sequence ID" value="NZ_CP012150.1"/>
</dbReference>
<accession>A0A0K0X1T1</accession>
<dbReference type="STRING" id="134601.AFA91_05365"/>
<dbReference type="SUPFAM" id="SSF53474">
    <property type="entry name" value="alpha/beta-Hydrolases"/>
    <property type="match status" value="1"/>
</dbReference>
<dbReference type="KEGG" id="mgo:AFA91_05365"/>
<sequence>MNAAIRPVLCAIALLTAAAAVAVVALLGDDARSVAAPAPAHRPTIVLVHGAWADTSSWDGELTALRSQGCDLFGCM</sequence>
<dbReference type="PATRIC" id="fig|134601.6.peg.1112"/>
<feature type="chain" id="PRO_5038769930" description="Alpha/beta hydrolase" evidence="1">
    <location>
        <begin position="23"/>
        <end position="76"/>
    </location>
</feature>
<dbReference type="EMBL" id="CP012150">
    <property type="protein sequence ID" value="AKS31401.1"/>
    <property type="molecule type" value="Genomic_DNA"/>
</dbReference>
<name>A0A0K0X1T1_MYCGD</name>